<dbReference type="GO" id="GO:0051015">
    <property type="term" value="F:actin filament binding"/>
    <property type="evidence" value="ECO:0007669"/>
    <property type="project" value="TreeGrafter"/>
</dbReference>
<reference evidence="1 2" key="1">
    <citation type="submission" date="2024-03" db="EMBL/GenBank/DDBJ databases">
        <title>Adaptation during the transition from Ophiocordyceps entomopathogen to insect associate is accompanied by gene loss and intensified selection.</title>
        <authorList>
            <person name="Ward C.M."/>
            <person name="Onetto C.A."/>
            <person name="Borneman A.R."/>
        </authorList>
    </citation>
    <scope>NUCLEOTIDE SEQUENCE [LARGE SCALE GENOMIC DNA]</scope>
    <source>
        <strain evidence="1">AWRI1</strain>
        <tissue evidence="1">Single Adult Female</tissue>
    </source>
</reference>
<dbReference type="SUPFAM" id="SSF47576">
    <property type="entry name" value="Calponin-homology domain, CH-domain"/>
    <property type="match status" value="1"/>
</dbReference>
<protein>
    <submittedName>
        <fullName evidence="1">Uncharacterized protein</fullName>
    </submittedName>
</protein>
<evidence type="ECO:0000313" key="1">
    <source>
        <dbReference type="EMBL" id="KAK7598234.1"/>
    </source>
</evidence>
<dbReference type="GO" id="GO:0001578">
    <property type="term" value="P:microtubule bundle formation"/>
    <property type="evidence" value="ECO:0007669"/>
    <property type="project" value="TreeGrafter"/>
</dbReference>
<dbReference type="PANTHER" id="PTHR46756">
    <property type="entry name" value="TRANSGELIN"/>
    <property type="match status" value="1"/>
</dbReference>
<sequence>MTPPGTSSVNLQQYLITVVVVHANNVRKYAEEYVSRRQAAGKTNVHSIATSALRLQPIRSFPGAKPGTFFARDNVSNFITWCRHGLGVFECLLFETDDLILRKNEKHVILCLLEVARRAAKLGMPAPMLVHLEREIDREIAAEKRKLRFGGCQDYYEEASDEESDLSDGEDCVEYGPIPQIVTNDLKSLDEMVSDLDSL</sequence>
<organism evidence="1 2">
    <name type="scientific">Parthenolecanium corni</name>
    <dbReference type="NCBI Taxonomy" id="536013"/>
    <lineage>
        <taxon>Eukaryota</taxon>
        <taxon>Metazoa</taxon>
        <taxon>Ecdysozoa</taxon>
        <taxon>Arthropoda</taxon>
        <taxon>Hexapoda</taxon>
        <taxon>Insecta</taxon>
        <taxon>Pterygota</taxon>
        <taxon>Neoptera</taxon>
        <taxon>Paraneoptera</taxon>
        <taxon>Hemiptera</taxon>
        <taxon>Sternorrhyncha</taxon>
        <taxon>Coccoidea</taxon>
        <taxon>Coccidae</taxon>
        <taxon>Parthenolecanium</taxon>
    </lineage>
</organism>
<dbReference type="AlphaFoldDB" id="A0AAN9Y5J9"/>
<accession>A0AAN9Y5J9</accession>
<dbReference type="InterPro" id="IPR036872">
    <property type="entry name" value="CH_dom_sf"/>
</dbReference>
<dbReference type="GO" id="GO:0008093">
    <property type="term" value="F:cytoskeletal anchor activity"/>
    <property type="evidence" value="ECO:0007669"/>
    <property type="project" value="TreeGrafter"/>
</dbReference>
<dbReference type="GO" id="GO:0035371">
    <property type="term" value="C:microtubule plus-end"/>
    <property type="evidence" value="ECO:0007669"/>
    <property type="project" value="TreeGrafter"/>
</dbReference>
<dbReference type="Gene3D" id="1.10.418.10">
    <property type="entry name" value="Calponin-like domain"/>
    <property type="match status" value="1"/>
</dbReference>
<evidence type="ECO:0000313" key="2">
    <source>
        <dbReference type="Proteomes" id="UP001367676"/>
    </source>
</evidence>
<dbReference type="GO" id="GO:0051764">
    <property type="term" value="P:actin crosslink formation"/>
    <property type="evidence" value="ECO:0007669"/>
    <property type="project" value="TreeGrafter"/>
</dbReference>
<proteinExistence type="predicted"/>
<dbReference type="PANTHER" id="PTHR46756:SF18">
    <property type="entry name" value="GAS2-LIKE PROTEIN PICKLED EGGS"/>
    <property type="match status" value="1"/>
</dbReference>
<keyword evidence="2" id="KW-1185">Reference proteome</keyword>
<dbReference type="EMBL" id="JBBCAQ010000014">
    <property type="protein sequence ID" value="KAK7598234.1"/>
    <property type="molecule type" value="Genomic_DNA"/>
</dbReference>
<dbReference type="GO" id="GO:1904825">
    <property type="term" value="P:protein localization to microtubule plus-end"/>
    <property type="evidence" value="ECO:0007669"/>
    <property type="project" value="TreeGrafter"/>
</dbReference>
<dbReference type="GO" id="GO:0005884">
    <property type="term" value="C:actin filament"/>
    <property type="evidence" value="ECO:0007669"/>
    <property type="project" value="TreeGrafter"/>
</dbReference>
<name>A0AAN9Y5J9_9HEMI</name>
<dbReference type="GO" id="GO:0001725">
    <property type="term" value="C:stress fiber"/>
    <property type="evidence" value="ECO:0007669"/>
    <property type="project" value="TreeGrafter"/>
</dbReference>
<dbReference type="Proteomes" id="UP001367676">
    <property type="component" value="Unassembled WGS sequence"/>
</dbReference>
<comment type="caution">
    <text evidence="1">The sequence shown here is derived from an EMBL/GenBank/DDBJ whole genome shotgun (WGS) entry which is preliminary data.</text>
</comment>
<dbReference type="GO" id="GO:0008017">
    <property type="term" value="F:microtubule binding"/>
    <property type="evidence" value="ECO:0007669"/>
    <property type="project" value="TreeGrafter"/>
</dbReference>
<gene>
    <name evidence="1" type="ORF">V9T40_006469</name>
</gene>
<dbReference type="GO" id="GO:0031110">
    <property type="term" value="P:regulation of microtubule polymerization or depolymerization"/>
    <property type="evidence" value="ECO:0007669"/>
    <property type="project" value="TreeGrafter"/>
</dbReference>
<dbReference type="GO" id="GO:0005737">
    <property type="term" value="C:cytoplasm"/>
    <property type="evidence" value="ECO:0007669"/>
    <property type="project" value="TreeGrafter"/>
</dbReference>